<evidence type="ECO:0000256" key="1">
    <source>
        <dbReference type="SAM" id="SignalP"/>
    </source>
</evidence>
<comment type="caution">
    <text evidence="2">The sequence shown here is derived from an EMBL/GenBank/DDBJ whole genome shotgun (WGS) entry which is preliminary data.</text>
</comment>
<reference evidence="2" key="1">
    <citation type="submission" date="2023-06" db="EMBL/GenBank/DDBJ databases">
        <title>Genome-scale phylogeny and comparative genomics of the fungal order Sordariales.</title>
        <authorList>
            <consortium name="Lawrence Berkeley National Laboratory"/>
            <person name="Hensen N."/>
            <person name="Bonometti L."/>
            <person name="Westerberg I."/>
            <person name="Brannstrom I.O."/>
            <person name="Guillou S."/>
            <person name="Cros-Aarteil S."/>
            <person name="Calhoun S."/>
            <person name="Haridas S."/>
            <person name="Kuo A."/>
            <person name="Mondo S."/>
            <person name="Pangilinan J."/>
            <person name="Riley R."/>
            <person name="LaButti K."/>
            <person name="Andreopoulos B."/>
            <person name="Lipzen A."/>
            <person name="Chen C."/>
            <person name="Yanf M."/>
            <person name="Daum C."/>
            <person name="Ng V."/>
            <person name="Clum A."/>
            <person name="Steindorff A."/>
            <person name="Ohm R."/>
            <person name="Martin F."/>
            <person name="Silar P."/>
            <person name="Natvig D."/>
            <person name="Lalanne C."/>
            <person name="Gautier V."/>
            <person name="Ament-velasquez S.L."/>
            <person name="Kruys A."/>
            <person name="Hutchinson M.I."/>
            <person name="Powell A.J."/>
            <person name="Barry K."/>
            <person name="Miller A.N."/>
            <person name="Grigoriev I.V."/>
            <person name="Debuchy R."/>
            <person name="Gladieux P."/>
            <person name="Thoren M.H."/>
            <person name="Johannesson H."/>
        </authorList>
    </citation>
    <scope>NUCLEOTIDE SEQUENCE</scope>
    <source>
        <strain evidence="2">SMH3391-2</strain>
    </source>
</reference>
<keyword evidence="3" id="KW-1185">Reference proteome</keyword>
<evidence type="ECO:0000313" key="2">
    <source>
        <dbReference type="EMBL" id="KAK0621969.1"/>
    </source>
</evidence>
<keyword evidence="1" id="KW-0732">Signal</keyword>
<name>A0AA39WUR3_9PEZI</name>
<proteinExistence type="predicted"/>
<feature type="signal peptide" evidence="1">
    <location>
        <begin position="1"/>
        <end position="16"/>
    </location>
</feature>
<feature type="chain" id="PRO_5041453714" evidence="1">
    <location>
        <begin position="17"/>
        <end position="203"/>
    </location>
</feature>
<accession>A0AA39WUR3</accession>
<sequence length="203" mass="22239">MFKLLSTLALASTAVAQHLVGRVCGATGNFTTVLLSNPDGTPWIWTESLYVTVNGANGDTSSGRINEIYPIYRDDLKPILNPADSSAGCSAATDPVPTLEPTFPDRPEVKLNRWSTNYLNTPNSGYEYSYIKSAAGGFITDYEIMCQKDGENHVVAKVENAISDFTLARFVAEDGTFGAYTCWDEFFLTVIYWVDGCEWQGGD</sequence>
<gene>
    <name evidence="2" type="ORF">B0T17DRAFT_509264</name>
</gene>
<organism evidence="2 3">
    <name type="scientific">Bombardia bombarda</name>
    <dbReference type="NCBI Taxonomy" id="252184"/>
    <lineage>
        <taxon>Eukaryota</taxon>
        <taxon>Fungi</taxon>
        <taxon>Dikarya</taxon>
        <taxon>Ascomycota</taxon>
        <taxon>Pezizomycotina</taxon>
        <taxon>Sordariomycetes</taxon>
        <taxon>Sordariomycetidae</taxon>
        <taxon>Sordariales</taxon>
        <taxon>Lasiosphaeriaceae</taxon>
        <taxon>Bombardia</taxon>
    </lineage>
</organism>
<dbReference type="EMBL" id="JAULSR010000004">
    <property type="protein sequence ID" value="KAK0621969.1"/>
    <property type="molecule type" value="Genomic_DNA"/>
</dbReference>
<dbReference type="AlphaFoldDB" id="A0AA39WUR3"/>
<dbReference type="Proteomes" id="UP001174934">
    <property type="component" value="Unassembled WGS sequence"/>
</dbReference>
<protein>
    <submittedName>
        <fullName evidence="2">Uncharacterized protein</fullName>
    </submittedName>
</protein>
<evidence type="ECO:0000313" key="3">
    <source>
        <dbReference type="Proteomes" id="UP001174934"/>
    </source>
</evidence>